<evidence type="ECO:0000256" key="2">
    <source>
        <dbReference type="SAM" id="Phobius"/>
    </source>
</evidence>
<dbReference type="Proteomes" id="UP000229498">
    <property type="component" value="Unassembled WGS sequence"/>
</dbReference>
<feature type="domain" description="TadE-like" evidence="3">
    <location>
        <begin position="78"/>
        <end position="120"/>
    </location>
</feature>
<sequence>MRRDEGRGHPHLHHHLRHYTRQRHSSALPRLRQPAGELFPFARQRDPGQRLRGDRARTDTAEDRRMNTLARLLRDRGGASTVEFALIAGVALSLMTTVFEISMIGFARQAMDTAAHRAVRLGVTGRAPDDGAWIAAAVERATVGIVPADEIRVTAAAHAGFGAARPAEPFTDSDGDGVHDPSEPFTDNNGNGIRDDGAGVPGAGGASEVVVYRLEHVWRALTPGIGRLFEGRVLTTTLTVQNEPF</sequence>
<evidence type="ECO:0000313" key="4">
    <source>
        <dbReference type="EMBL" id="PJK29706.1"/>
    </source>
</evidence>
<comment type="caution">
    <text evidence="4">The sequence shown here is derived from an EMBL/GenBank/DDBJ whole genome shotgun (WGS) entry which is preliminary data.</text>
</comment>
<keyword evidence="2" id="KW-0472">Membrane</keyword>
<evidence type="ECO:0000256" key="1">
    <source>
        <dbReference type="SAM" id="MobiDB-lite"/>
    </source>
</evidence>
<dbReference type="AlphaFoldDB" id="A0A2M9G1Z6"/>
<feature type="region of interest" description="Disordered" evidence="1">
    <location>
        <begin position="1"/>
        <end position="28"/>
    </location>
</feature>
<protein>
    <recommendedName>
        <fullName evidence="3">TadE-like domain-containing protein</fullName>
    </recommendedName>
</protein>
<proteinExistence type="predicted"/>
<dbReference type="Pfam" id="PF07811">
    <property type="entry name" value="TadE"/>
    <property type="match status" value="1"/>
</dbReference>
<dbReference type="InterPro" id="IPR012495">
    <property type="entry name" value="TadE-like_dom"/>
</dbReference>
<keyword evidence="2" id="KW-0812">Transmembrane</keyword>
<feature type="transmembrane region" description="Helical" evidence="2">
    <location>
        <begin position="84"/>
        <end position="107"/>
    </location>
</feature>
<keyword evidence="2" id="KW-1133">Transmembrane helix</keyword>
<gene>
    <name evidence="4" type="ORF">CVT23_11740</name>
</gene>
<feature type="compositionally biased region" description="Basic residues" evidence="1">
    <location>
        <begin position="9"/>
        <end position="24"/>
    </location>
</feature>
<dbReference type="OrthoDB" id="7306064at2"/>
<accession>A0A2M9G1Z6</accession>
<reference evidence="4 5" key="1">
    <citation type="submission" date="2017-11" db="EMBL/GenBank/DDBJ databases">
        <title>Draft genome sequence of Rhizobiales bacterium SY3-13.</title>
        <authorList>
            <person name="Sun C."/>
        </authorList>
    </citation>
    <scope>NUCLEOTIDE SEQUENCE [LARGE SCALE GENOMIC DNA]</scope>
    <source>
        <strain evidence="4 5">SY3-13</strain>
    </source>
</reference>
<keyword evidence="5" id="KW-1185">Reference proteome</keyword>
<evidence type="ECO:0000313" key="5">
    <source>
        <dbReference type="Proteomes" id="UP000229498"/>
    </source>
</evidence>
<organism evidence="4 5">
    <name type="scientific">Minwuia thermotolerans</name>
    <dbReference type="NCBI Taxonomy" id="2056226"/>
    <lineage>
        <taxon>Bacteria</taxon>
        <taxon>Pseudomonadati</taxon>
        <taxon>Pseudomonadota</taxon>
        <taxon>Alphaproteobacteria</taxon>
        <taxon>Minwuiales</taxon>
        <taxon>Minwuiaceae</taxon>
        <taxon>Minwuia</taxon>
    </lineage>
</organism>
<name>A0A2M9G1Z6_9PROT</name>
<dbReference type="EMBL" id="PHIG01000032">
    <property type="protein sequence ID" value="PJK29706.1"/>
    <property type="molecule type" value="Genomic_DNA"/>
</dbReference>
<feature type="region of interest" description="Disordered" evidence="1">
    <location>
        <begin position="172"/>
        <end position="200"/>
    </location>
</feature>
<evidence type="ECO:0000259" key="3">
    <source>
        <dbReference type="Pfam" id="PF07811"/>
    </source>
</evidence>